<dbReference type="KEGG" id="sflv:IC614_08930"/>
<evidence type="ECO:0000313" key="3">
    <source>
        <dbReference type="Proteomes" id="UP000594873"/>
    </source>
</evidence>
<proteinExistence type="predicted"/>
<keyword evidence="1" id="KW-0472">Membrane</keyword>
<dbReference type="AlphaFoldDB" id="A0A7T2LLF4"/>
<dbReference type="Proteomes" id="UP000594873">
    <property type="component" value="Chromosome"/>
</dbReference>
<keyword evidence="1" id="KW-0812">Transmembrane</keyword>
<sequence>MSASILEGSDGGNMRKILILLAILVIVAIILFATGFWKVDQTREGALPDVNVSASGGQLPAFDVDSKEVVVGTTETNVEVPKIETETEKVEVPVVGVKDNGEE</sequence>
<reference evidence="2 3" key="1">
    <citation type="submission" date="2020-11" db="EMBL/GenBank/DDBJ databases">
        <title>Genome seq and assembly of Sphingosinicella sp.</title>
        <authorList>
            <person name="Chhetri G."/>
        </authorList>
    </citation>
    <scope>NUCLEOTIDE SEQUENCE [LARGE SCALE GENOMIC DNA]</scope>
    <source>
        <strain evidence="2 3">UDD2</strain>
    </source>
</reference>
<evidence type="ECO:0000256" key="1">
    <source>
        <dbReference type="SAM" id="Phobius"/>
    </source>
</evidence>
<evidence type="ECO:0000313" key="2">
    <source>
        <dbReference type="EMBL" id="QPQ54460.1"/>
    </source>
</evidence>
<accession>A0A7T2LLF4</accession>
<name>A0A7T2LLF4_9SPHN</name>
<feature type="transmembrane region" description="Helical" evidence="1">
    <location>
        <begin position="17"/>
        <end position="37"/>
    </location>
</feature>
<organism evidence="2 3">
    <name type="scientific">Allosphingosinicella flava</name>
    <dbReference type="NCBI Taxonomy" id="2771430"/>
    <lineage>
        <taxon>Bacteria</taxon>
        <taxon>Pseudomonadati</taxon>
        <taxon>Pseudomonadota</taxon>
        <taxon>Alphaproteobacteria</taxon>
        <taxon>Sphingomonadales</taxon>
        <taxon>Sphingomonadaceae</taxon>
        <taxon>Allosphingosinicella</taxon>
    </lineage>
</organism>
<dbReference type="EMBL" id="CP065592">
    <property type="protein sequence ID" value="QPQ54460.1"/>
    <property type="molecule type" value="Genomic_DNA"/>
</dbReference>
<keyword evidence="1" id="KW-1133">Transmembrane helix</keyword>
<gene>
    <name evidence="2" type="ORF">IC614_08930</name>
</gene>
<keyword evidence="3" id="KW-1185">Reference proteome</keyword>
<protein>
    <submittedName>
        <fullName evidence="2">Uncharacterized protein</fullName>
    </submittedName>
</protein>